<sequence>MGQQTSREMPPEEVHPKHPTEAEMNGPDFDLNDVVALYASERLDAKTFLVSKEFASRYSPVLSAMINEPFPEKENVPEYWSIIEDKSREGVSQESENLESESQAGDNQVGSNEEGESKRIRHVYILGIAEDVLDILVQWIHTQKIDPDQFKEDNEGFREMEPLIRAWIYGDELRMPAFQNSCMEVMIKVKKESRLVILPDLFDVWEKTRKGSPLRRYVVDVVLLIYRIGGDDYLKADGSVVTYRPHMIPTEMMVAMFERARTLISPERSGRLNREASVKHYKVSERN</sequence>
<dbReference type="AlphaFoldDB" id="S3DAV0"/>
<dbReference type="RefSeq" id="XP_008083220.1">
    <property type="nucleotide sequence ID" value="XM_008085029.1"/>
</dbReference>
<name>S3DAV0_GLAL2</name>
<dbReference type="Proteomes" id="UP000016922">
    <property type="component" value="Unassembled WGS sequence"/>
</dbReference>
<evidence type="ECO:0000313" key="3">
    <source>
        <dbReference type="Proteomes" id="UP000016922"/>
    </source>
</evidence>
<dbReference type="Gene3D" id="3.30.710.10">
    <property type="entry name" value="Potassium Channel Kv1.1, Chain A"/>
    <property type="match status" value="1"/>
</dbReference>
<protein>
    <recommendedName>
        <fullName evidence="4">BTB domain-containing protein</fullName>
    </recommendedName>
</protein>
<evidence type="ECO:0008006" key="4">
    <source>
        <dbReference type="Google" id="ProtNLM"/>
    </source>
</evidence>
<dbReference type="GeneID" id="19459329"/>
<feature type="region of interest" description="Disordered" evidence="1">
    <location>
        <begin position="1"/>
        <end position="28"/>
    </location>
</feature>
<gene>
    <name evidence="2" type="ORF">GLAREA_00269</name>
</gene>
<organism evidence="2 3">
    <name type="scientific">Glarea lozoyensis (strain ATCC 20868 / MF5171)</name>
    <dbReference type="NCBI Taxonomy" id="1116229"/>
    <lineage>
        <taxon>Eukaryota</taxon>
        <taxon>Fungi</taxon>
        <taxon>Dikarya</taxon>
        <taxon>Ascomycota</taxon>
        <taxon>Pezizomycotina</taxon>
        <taxon>Leotiomycetes</taxon>
        <taxon>Helotiales</taxon>
        <taxon>Helotiaceae</taxon>
        <taxon>Glarea</taxon>
    </lineage>
</organism>
<feature type="compositionally biased region" description="Basic and acidic residues" evidence="1">
    <location>
        <begin position="9"/>
        <end position="21"/>
    </location>
</feature>
<feature type="compositionally biased region" description="Low complexity" evidence="1">
    <location>
        <begin position="92"/>
        <end position="103"/>
    </location>
</feature>
<keyword evidence="3" id="KW-1185">Reference proteome</keyword>
<evidence type="ECO:0000256" key="1">
    <source>
        <dbReference type="SAM" id="MobiDB-lite"/>
    </source>
</evidence>
<dbReference type="InterPro" id="IPR011333">
    <property type="entry name" value="SKP1/BTB/POZ_sf"/>
</dbReference>
<feature type="region of interest" description="Disordered" evidence="1">
    <location>
        <begin position="90"/>
        <end position="115"/>
    </location>
</feature>
<dbReference type="OrthoDB" id="194443at2759"/>
<evidence type="ECO:0000313" key="2">
    <source>
        <dbReference type="EMBL" id="EPE29111.1"/>
    </source>
</evidence>
<proteinExistence type="predicted"/>
<reference evidence="2 3" key="1">
    <citation type="journal article" date="2013" name="BMC Genomics">
        <title>Genomics-driven discovery of the pneumocandin biosynthetic gene cluster in the fungus Glarea lozoyensis.</title>
        <authorList>
            <person name="Chen L."/>
            <person name="Yue Q."/>
            <person name="Zhang X."/>
            <person name="Xiang M."/>
            <person name="Wang C."/>
            <person name="Li S."/>
            <person name="Che Y."/>
            <person name="Ortiz-Lopez F.J."/>
            <person name="Bills G.F."/>
            <person name="Liu X."/>
            <person name="An Z."/>
        </authorList>
    </citation>
    <scope>NUCLEOTIDE SEQUENCE [LARGE SCALE GENOMIC DNA]</scope>
    <source>
        <strain evidence="3">ATCC 20868 / MF5171</strain>
    </source>
</reference>
<dbReference type="EMBL" id="KE145367">
    <property type="protein sequence ID" value="EPE29111.1"/>
    <property type="molecule type" value="Genomic_DNA"/>
</dbReference>
<dbReference type="HOGENOM" id="CLU_092865_0_0_1"/>
<dbReference type="KEGG" id="glz:GLAREA_00269"/>
<accession>S3DAV0</accession>